<keyword evidence="3" id="KW-0426">Late protein</keyword>
<dbReference type="KEGG" id="vg:80534805"/>
<dbReference type="Pfam" id="PF01646">
    <property type="entry name" value="Herpes_UL24"/>
    <property type="match status" value="1"/>
</dbReference>
<protein>
    <submittedName>
        <fullName evidence="5">B76</fullName>
    </submittedName>
</protein>
<proteinExistence type="predicted"/>
<dbReference type="GO" id="GO:0044196">
    <property type="term" value="C:host cell nucleolus"/>
    <property type="evidence" value="ECO:0007669"/>
    <property type="project" value="UniProtKB-SubCell"/>
</dbReference>
<feature type="compositionally biased region" description="Gly residues" evidence="4">
    <location>
        <begin position="269"/>
        <end position="278"/>
    </location>
</feature>
<evidence type="ECO:0000256" key="1">
    <source>
        <dbReference type="ARBA" id="ARBA00004307"/>
    </source>
</evidence>
<evidence type="ECO:0000313" key="6">
    <source>
        <dbReference type="Proteomes" id="UP000103899"/>
    </source>
</evidence>
<evidence type="ECO:0000313" key="5">
    <source>
        <dbReference type="EMBL" id="AFK83914.1"/>
    </source>
</evidence>
<organism evidence="5 6">
    <name type="scientific">miniopterid betaherpesvirus 1</name>
    <dbReference type="NCBI Taxonomy" id="3070189"/>
    <lineage>
        <taxon>Viruses</taxon>
        <taxon>Duplodnaviria</taxon>
        <taxon>Heunggongvirae</taxon>
        <taxon>Peploviricota</taxon>
        <taxon>Herviviricetes</taxon>
        <taxon>Herpesvirales</taxon>
        <taxon>Orthoherpesviridae</taxon>
        <taxon>Betaherpesvirinae</taxon>
        <taxon>Quwivirus</taxon>
        <taxon>Quwivirus miniopteridbeta1</taxon>
    </lineage>
</organism>
<sequence>MAVKHKDSLDYLPECRKRIGKDHHMKIYRCIRNRVDDFDSLNDFLHGIFPEKLRYRKRRIFFEIDFGCRVPDCIVCFTGPETRSDSVQSTVCYVLEFKTTLYPASWKSVSENNTHHLQYVQGLKQLRDSVRVFGRFAVPEGEFWEVIPTIVFFRQRRIIRASISRVFKGTEHRLCGYSVLNFLLGQQDVSVKNVLSITGGRVRTARRKRAAVPDGDALSHKRRRGSRSTSVQGRGLRGQGASSTSGRGDADLGRKRGGGMRKTTRQGRRGGSSVAGGSRGRRSDRRRSAA</sequence>
<evidence type="ECO:0000256" key="4">
    <source>
        <dbReference type="SAM" id="MobiDB-lite"/>
    </source>
</evidence>
<dbReference type="Proteomes" id="UP000103899">
    <property type="component" value="Segment"/>
</dbReference>
<reference evidence="5 6" key="1">
    <citation type="journal article" date="2012" name="J. Virol.">
        <title>A Novel Bat Herpesvirus Encodes Homologues of Major Histocompatibility Complex Classes I and II, C-Type Lectin, and a Unique Family of Immune-Related Genes.</title>
        <authorList>
            <person name="Zhang H."/>
            <person name="Todd S."/>
            <person name="Tachedjian M."/>
            <person name="Barr J.A."/>
            <person name="Luo M."/>
            <person name="Yu M."/>
            <person name="Marsh G.A."/>
            <person name="Crameri G."/>
            <person name="Wang L.F."/>
        </authorList>
    </citation>
    <scope>NUCLEOTIDE SEQUENCE [LARGE SCALE GENOMIC DNA]</scope>
    <source>
        <strain evidence="5">B7D8</strain>
    </source>
</reference>
<evidence type="ECO:0000256" key="2">
    <source>
        <dbReference type="ARBA" id="ARBA00004328"/>
    </source>
</evidence>
<dbReference type="InterPro" id="IPR002580">
    <property type="entry name" value="Herpes_UL24"/>
</dbReference>
<accession>I3VQ70</accession>
<feature type="compositionally biased region" description="Basic residues" evidence="4">
    <location>
        <begin position="279"/>
        <end position="290"/>
    </location>
</feature>
<keyword evidence="6" id="KW-1185">Reference proteome</keyword>
<evidence type="ECO:0000256" key="3">
    <source>
        <dbReference type="ARBA" id="ARBA00022921"/>
    </source>
</evidence>
<name>I3VQ70_9BETA</name>
<feature type="region of interest" description="Disordered" evidence="4">
    <location>
        <begin position="204"/>
        <end position="290"/>
    </location>
</feature>
<dbReference type="GeneID" id="80534805"/>
<comment type="subcellular location">
    <subcellularLocation>
        <location evidence="1">Host nucleus</location>
        <location evidence="1">Host nucleolus</location>
    </subcellularLocation>
    <subcellularLocation>
        <location evidence="2">Virion</location>
    </subcellularLocation>
</comment>
<dbReference type="RefSeq" id="YP_010797102.1">
    <property type="nucleotide sequence ID" value="NC_076129.1"/>
</dbReference>
<dbReference type="EMBL" id="JQ805139">
    <property type="protein sequence ID" value="AFK83914.1"/>
    <property type="molecule type" value="Genomic_DNA"/>
</dbReference>
<feature type="compositionally biased region" description="Basic residues" evidence="4">
    <location>
        <begin position="255"/>
        <end position="268"/>
    </location>
</feature>